<dbReference type="STRING" id="1797472.A2215_03965"/>
<sequence>MKNYDNLDDLIRDFTKALKDQDNDFSRKILGLLRRGPENLVREYRENPNATLTAKNGNWLYLWSGGVKIDKEIVGYKRFAEKIEELLNGSKNQKML</sequence>
<organism evidence="1 2">
    <name type="scientific">Candidatus Berkelbacteria bacterium RIFOXYA2_FULL_43_10</name>
    <dbReference type="NCBI Taxonomy" id="1797472"/>
    <lineage>
        <taxon>Bacteria</taxon>
        <taxon>Candidatus Berkelbacteria</taxon>
    </lineage>
</organism>
<comment type="caution">
    <text evidence="1">The sequence shown here is derived from an EMBL/GenBank/DDBJ whole genome shotgun (WGS) entry which is preliminary data.</text>
</comment>
<dbReference type="EMBL" id="MEZY01000053">
    <property type="protein sequence ID" value="OGD62157.1"/>
    <property type="molecule type" value="Genomic_DNA"/>
</dbReference>
<gene>
    <name evidence="1" type="ORF">A2215_03965</name>
</gene>
<evidence type="ECO:0000313" key="1">
    <source>
        <dbReference type="EMBL" id="OGD62157.1"/>
    </source>
</evidence>
<protein>
    <submittedName>
        <fullName evidence="1">Uncharacterized protein</fullName>
    </submittedName>
</protein>
<name>A0A1F5E420_9BACT</name>
<accession>A0A1F5E420</accession>
<dbReference type="Proteomes" id="UP000178583">
    <property type="component" value="Unassembled WGS sequence"/>
</dbReference>
<evidence type="ECO:0000313" key="2">
    <source>
        <dbReference type="Proteomes" id="UP000178583"/>
    </source>
</evidence>
<dbReference type="AlphaFoldDB" id="A0A1F5E420"/>
<proteinExistence type="predicted"/>
<reference evidence="1 2" key="1">
    <citation type="journal article" date="2016" name="Nat. Commun.">
        <title>Thousands of microbial genomes shed light on interconnected biogeochemical processes in an aquifer system.</title>
        <authorList>
            <person name="Anantharaman K."/>
            <person name="Brown C.T."/>
            <person name="Hug L.A."/>
            <person name="Sharon I."/>
            <person name="Castelle C.J."/>
            <person name="Probst A.J."/>
            <person name="Thomas B.C."/>
            <person name="Singh A."/>
            <person name="Wilkins M.J."/>
            <person name="Karaoz U."/>
            <person name="Brodie E.L."/>
            <person name="Williams K.H."/>
            <person name="Hubbard S.S."/>
            <person name="Banfield J.F."/>
        </authorList>
    </citation>
    <scope>NUCLEOTIDE SEQUENCE [LARGE SCALE GENOMIC DNA]</scope>
</reference>